<evidence type="ECO:0000313" key="4">
    <source>
        <dbReference type="Proteomes" id="UP001151582"/>
    </source>
</evidence>
<protein>
    <recommendedName>
        <fullName evidence="2">PH domain-containing protein</fullName>
    </recommendedName>
</protein>
<evidence type="ECO:0000259" key="2">
    <source>
        <dbReference type="PROSITE" id="PS50003"/>
    </source>
</evidence>
<dbReference type="SMART" id="SM00233">
    <property type="entry name" value="PH"/>
    <property type="match status" value="1"/>
</dbReference>
<feature type="region of interest" description="Disordered" evidence="1">
    <location>
        <begin position="533"/>
        <end position="570"/>
    </location>
</feature>
<dbReference type="EMBL" id="JANBQB010000059">
    <property type="protein sequence ID" value="KAJ1983340.1"/>
    <property type="molecule type" value="Genomic_DNA"/>
</dbReference>
<name>A0A9W8EDW2_9FUNG</name>
<feature type="non-terminal residue" evidence="3">
    <location>
        <position position="741"/>
    </location>
</feature>
<dbReference type="OrthoDB" id="185175at2759"/>
<comment type="caution">
    <text evidence="3">The sequence shown here is derived from an EMBL/GenBank/DDBJ whole genome shotgun (WGS) entry which is preliminary data.</text>
</comment>
<dbReference type="InterPro" id="IPR001849">
    <property type="entry name" value="PH_domain"/>
</dbReference>
<sequence>MRTDPSMDGSYGPRGRSRHAPPQGYSHLAFYSMYPRKRSEPDVNHTAVRPPAVRTNSYPFPAAPTSFRRKYSNDDVLYSRQSLPSLFQARIQTPTADRFPSESLRSSRTLSADNAICYNDSDLVTALLHRLQFIVRSRQSISLGPNPRLSHDSSLTTDSGTSYSTPFVAKPAQYAPSKRVSALRTSVHGQPHFSAQVNIHLAELDRCLGAVKARAARAKSQQLEFSPVASPHAPGRTIASAPTTPAAMQSEGEVKTVLPPIPQELRDALARPPSPAAHSVPFNRQSTLKSKGTPSVFLSSMGAPYPGPLQQPPKPFAKRMERNVFSMLRKSNSLSSDPRRAPSYADLSPTFRPPLVTAPAVAPSPVVGQPAMHTKDVPSGSSLTGSVHSMGSSSAGDPVGQPGSSHPGDHALDHQVALRDVRIGSSYEGWLVKLSITSNSIFSRKTWKRRFFVLSGSGLYRFKSSAPDALSSDTLCLTPETIVCVSDAFSGRQWLLEVTSQNIGTWFLQAHDKEDMKQWLTVLKTAVSRIRQGLSPGPTLAPQTMLQPSPTSSSSSGGGTRDPGDSEPELDELDQELQDDPLTPESVRDLLSDNLSLLSVMLYPGTGRRPSQSSDNTTAIASPRQSWHSSKRASLQLASPLYEAYPGPPQYQTYYKSTTDGSGTMLPLTPGEGPSVGRANSTYPYPGSPSYFTIRPAGTGDALGQNGYSVPISPTNIMGTGASAPSGSQNVTQPVGQLPGA</sequence>
<feature type="region of interest" description="Disordered" evidence="1">
    <location>
        <begin position="329"/>
        <end position="350"/>
    </location>
</feature>
<feature type="compositionally biased region" description="Polar residues" evidence="1">
    <location>
        <begin position="282"/>
        <end position="294"/>
    </location>
</feature>
<dbReference type="Proteomes" id="UP001151582">
    <property type="component" value="Unassembled WGS sequence"/>
</dbReference>
<dbReference type="AlphaFoldDB" id="A0A9W8EDW2"/>
<feature type="region of interest" description="Disordered" evidence="1">
    <location>
        <begin position="606"/>
        <end position="631"/>
    </location>
</feature>
<reference evidence="3" key="1">
    <citation type="submission" date="2022-07" db="EMBL/GenBank/DDBJ databases">
        <title>Phylogenomic reconstructions and comparative analyses of Kickxellomycotina fungi.</title>
        <authorList>
            <person name="Reynolds N.K."/>
            <person name="Stajich J.E."/>
            <person name="Barry K."/>
            <person name="Grigoriev I.V."/>
            <person name="Crous P."/>
            <person name="Smith M.E."/>
        </authorList>
    </citation>
    <scope>NUCLEOTIDE SEQUENCE</scope>
    <source>
        <strain evidence="3">RSA 567</strain>
    </source>
</reference>
<dbReference type="PANTHER" id="PTHR14336">
    <property type="entry name" value="TANDEM PH DOMAIN CONTAINING PROTEIN"/>
    <property type="match status" value="1"/>
</dbReference>
<evidence type="ECO:0000313" key="3">
    <source>
        <dbReference type="EMBL" id="KAJ1983340.1"/>
    </source>
</evidence>
<organism evidence="3 4">
    <name type="scientific">Dimargaris verticillata</name>
    <dbReference type="NCBI Taxonomy" id="2761393"/>
    <lineage>
        <taxon>Eukaryota</taxon>
        <taxon>Fungi</taxon>
        <taxon>Fungi incertae sedis</taxon>
        <taxon>Zoopagomycota</taxon>
        <taxon>Kickxellomycotina</taxon>
        <taxon>Dimargaritomycetes</taxon>
        <taxon>Dimargaritales</taxon>
        <taxon>Dimargaritaceae</taxon>
        <taxon>Dimargaris</taxon>
    </lineage>
</organism>
<dbReference type="InterPro" id="IPR011993">
    <property type="entry name" value="PH-like_dom_sf"/>
</dbReference>
<feature type="compositionally biased region" description="Polar residues" evidence="1">
    <location>
        <begin position="719"/>
        <end position="735"/>
    </location>
</feature>
<dbReference type="PROSITE" id="PS50003">
    <property type="entry name" value="PH_DOMAIN"/>
    <property type="match status" value="1"/>
</dbReference>
<feature type="region of interest" description="Disordered" evidence="1">
    <location>
        <begin position="719"/>
        <end position="741"/>
    </location>
</feature>
<dbReference type="Pfam" id="PF00169">
    <property type="entry name" value="PH"/>
    <property type="match status" value="1"/>
</dbReference>
<feature type="compositionally biased region" description="Polar residues" evidence="1">
    <location>
        <begin position="379"/>
        <end position="395"/>
    </location>
</feature>
<dbReference type="PANTHER" id="PTHR14336:SF8">
    <property type="entry name" value="PROTEIN OPY1"/>
    <property type="match status" value="1"/>
</dbReference>
<evidence type="ECO:0000256" key="1">
    <source>
        <dbReference type="SAM" id="MobiDB-lite"/>
    </source>
</evidence>
<feature type="domain" description="PH" evidence="2">
    <location>
        <begin position="424"/>
        <end position="528"/>
    </location>
</feature>
<dbReference type="SUPFAM" id="SSF50729">
    <property type="entry name" value="PH domain-like"/>
    <property type="match status" value="1"/>
</dbReference>
<keyword evidence="4" id="KW-1185">Reference proteome</keyword>
<dbReference type="Gene3D" id="2.30.29.30">
    <property type="entry name" value="Pleckstrin-homology domain (PH domain)/Phosphotyrosine-binding domain (PTB)"/>
    <property type="match status" value="1"/>
</dbReference>
<gene>
    <name evidence="3" type="ORF">H4R34_001326</name>
</gene>
<feature type="region of interest" description="Disordered" evidence="1">
    <location>
        <begin position="223"/>
        <end position="251"/>
    </location>
</feature>
<proteinExistence type="predicted"/>
<feature type="compositionally biased region" description="Polar residues" evidence="1">
    <location>
        <begin position="609"/>
        <end position="631"/>
    </location>
</feature>
<feature type="region of interest" description="Disordered" evidence="1">
    <location>
        <begin position="270"/>
        <end position="294"/>
    </location>
</feature>
<feature type="region of interest" description="Disordered" evidence="1">
    <location>
        <begin position="366"/>
        <end position="411"/>
    </location>
</feature>
<accession>A0A9W8EDW2</accession>
<feature type="region of interest" description="Disordered" evidence="1">
    <location>
        <begin position="1"/>
        <end position="23"/>
    </location>
</feature>
<dbReference type="InterPro" id="IPR051707">
    <property type="entry name" value="PI-Interact_SigTrans_Reg"/>
</dbReference>